<dbReference type="PROSITE" id="PS50994">
    <property type="entry name" value="INTEGRASE"/>
    <property type="match status" value="1"/>
</dbReference>
<dbReference type="InterPro" id="IPR016197">
    <property type="entry name" value="Chromo-like_dom_sf"/>
</dbReference>
<dbReference type="GO" id="GO:0003676">
    <property type="term" value="F:nucleic acid binding"/>
    <property type="evidence" value="ECO:0007669"/>
    <property type="project" value="InterPro"/>
</dbReference>
<evidence type="ECO:0000259" key="3">
    <source>
        <dbReference type="PROSITE" id="PS50994"/>
    </source>
</evidence>
<dbReference type="InterPro" id="IPR012337">
    <property type="entry name" value="RNaseH-like_sf"/>
</dbReference>
<dbReference type="InterPro" id="IPR023780">
    <property type="entry name" value="Chromo_domain"/>
</dbReference>
<evidence type="ECO:0008006" key="6">
    <source>
        <dbReference type="Google" id="ProtNLM"/>
    </source>
</evidence>
<dbReference type="Pfam" id="PF24626">
    <property type="entry name" value="SH3_Tf2-1"/>
    <property type="match status" value="1"/>
</dbReference>
<dbReference type="EMBL" id="HBEC01040240">
    <property type="protein sequence ID" value="CAD8306645.1"/>
    <property type="molecule type" value="Transcribed_RNA"/>
</dbReference>
<sequence length="352" mass="40452">MTHVDPTFTTCNAEEAALLFMTHVVKHHGLPDSIITDRGTQFTGTFWSTCMQMLRTTHNKTTAFHLQSDGQTERVNRVLEEMLCHYVGGLLHTLGCVSADGRVCHQQRQPHLSGFSPFYLNYGRHPNMPFTLKKPFREVPRAIHVAEEVQAALVQARQNLEAAQQRMKSSYDVHRRQIQYQVGDKVLLSTRNINLRRPGGRLSTPKLMPRFIGPFPITKVVGKVAYMLELPHTLKQLHNVFNVCLLKPYRDDGRYQPPGPVPMLDQESDFYDVELLLDTRVVRRGRGYARQCLTKWDGYGEEHTSWEPEDNVKGCIAYQQFWDNRPRPPSLKDAYKSQTQRRGVVLHKEGGM</sequence>
<dbReference type="InterPro" id="IPR050951">
    <property type="entry name" value="Retrovirus_Pol_polyprotein"/>
</dbReference>
<accession>A0A6U2J5G1</accession>
<proteinExistence type="predicted"/>
<organism evidence="4">
    <name type="scientific">Chlamydomonas euryale</name>
    <dbReference type="NCBI Taxonomy" id="1486919"/>
    <lineage>
        <taxon>Eukaryota</taxon>
        <taxon>Viridiplantae</taxon>
        <taxon>Chlorophyta</taxon>
        <taxon>core chlorophytes</taxon>
        <taxon>Chlorophyceae</taxon>
        <taxon>CS clade</taxon>
        <taxon>Chlamydomonadales</taxon>
        <taxon>Chlamydomonadaceae</taxon>
        <taxon>Chlamydomonas</taxon>
    </lineage>
</organism>
<dbReference type="GO" id="GO:0015074">
    <property type="term" value="P:DNA integration"/>
    <property type="evidence" value="ECO:0007669"/>
    <property type="project" value="InterPro"/>
</dbReference>
<evidence type="ECO:0000256" key="1">
    <source>
        <dbReference type="SAM" id="Coils"/>
    </source>
</evidence>
<evidence type="ECO:0000313" key="5">
    <source>
        <dbReference type="EMBL" id="CAD8306645.1"/>
    </source>
</evidence>
<dbReference type="PROSITE" id="PS50013">
    <property type="entry name" value="CHROMO_2"/>
    <property type="match status" value="1"/>
</dbReference>
<dbReference type="InterPro" id="IPR056924">
    <property type="entry name" value="SH3_Tf2-1"/>
</dbReference>
<feature type="domain" description="Integrase catalytic" evidence="3">
    <location>
        <begin position="1"/>
        <end position="143"/>
    </location>
</feature>
<dbReference type="SUPFAM" id="SSF53098">
    <property type="entry name" value="Ribonuclease H-like"/>
    <property type="match status" value="1"/>
</dbReference>
<dbReference type="SUPFAM" id="SSF54160">
    <property type="entry name" value="Chromo domain-like"/>
    <property type="match status" value="1"/>
</dbReference>
<feature type="coiled-coil region" evidence="1">
    <location>
        <begin position="146"/>
        <end position="173"/>
    </location>
</feature>
<dbReference type="AlphaFoldDB" id="A0A6U2J5G1"/>
<dbReference type="EMBL" id="HBEC01040239">
    <property type="protein sequence ID" value="CAD8306643.1"/>
    <property type="molecule type" value="Transcribed_RNA"/>
</dbReference>
<dbReference type="Pfam" id="PF00385">
    <property type="entry name" value="Chromo"/>
    <property type="match status" value="1"/>
</dbReference>
<gene>
    <name evidence="4" type="ORF">CEUR00632_LOCUS18713</name>
    <name evidence="5" type="ORF">CEUR00632_LOCUS18714</name>
</gene>
<dbReference type="Gene3D" id="2.40.50.40">
    <property type="match status" value="1"/>
</dbReference>
<evidence type="ECO:0000313" key="4">
    <source>
        <dbReference type="EMBL" id="CAD8306643.1"/>
    </source>
</evidence>
<keyword evidence="1" id="KW-0175">Coiled coil</keyword>
<protein>
    <recommendedName>
        <fullName evidence="6">Chromo domain-containing protein</fullName>
    </recommendedName>
</protein>
<dbReference type="InterPro" id="IPR001584">
    <property type="entry name" value="Integrase_cat-core"/>
</dbReference>
<reference evidence="4" key="1">
    <citation type="submission" date="2021-01" db="EMBL/GenBank/DDBJ databases">
        <authorList>
            <person name="Corre E."/>
            <person name="Pelletier E."/>
            <person name="Niang G."/>
            <person name="Scheremetjew M."/>
            <person name="Finn R."/>
            <person name="Kale V."/>
            <person name="Holt S."/>
            <person name="Cochrane G."/>
            <person name="Meng A."/>
            <person name="Brown T."/>
            <person name="Cohen L."/>
        </authorList>
    </citation>
    <scope>NUCLEOTIDE SEQUENCE</scope>
    <source>
        <strain evidence="4">CCMP219</strain>
    </source>
</reference>
<dbReference type="PANTHER" id="PTHR37984">
    <property type="entry name" value="PROTEIN CBG26694"/>
    <property type="match status" value="1"/>
</dbReference>
<dbReference type="PANTHER" id="PTHR37984:SF15">
    <property type="entry name" value="INTEGRASE CATALYTIC DOMAIN-CONTAINING PROTEIN"/>
    <property type="match status" value="1"/>
</dbReference>
<dbReference type="InterPro" id="IPR000953">
    <property type="entry name" value="Chromo/chromo_shadow_dom"/>
</dbReference>
<feature type="domain" description="Chromo" evidence="2">
    <location>
        <begin position="271"/>
        <end position="315"/>
    </location>
</feature>
<dbReference type="Gene3D" id="3.30.420.10">
    <property type="entry name" value="Ribonuclease H-like superfamily/Ribonuclease H"/>
    <property type="match status" value="1"/>
</dbReference>
<name>A0A6U2J5G1_9CHLO</name>
<evidence type="ECO:0000259" key="2">
    <source>
        <dbReference type="PROSITE" id="PS50013"/>
    </source>
</evidence>
<dbReference type="InterPro" id="IPR036397">
    <property type="entry name" value="RNaseH_sf"/>
</dbReference>